<name>A0ABR0I5W1_9PEZI</name>
<feature type="domain" description="DUF7600" evidence="1">
    <location>
        <begin position="192"/>
        <end position="347"/>
    </location>
</feature>
<evidence type="ECO:0000313" key="3">
    <source>
        <dbReference type="Proteomes" id="UP001323617"/>
    </source>
</evidence>
<dbReference type="Pfam" id="PF24539">
    <property type="entry name" value="DUF7600"/>
    <property type="match status" value="1"/>
</dbReference>
<keyword evidence="3" id="KW-1185">Reference proteome</keyword>
<gene>
    <name evidence="2" type="ORF">QC764_0081210</name>
</gene>
<dbReference type="EMBL" id="JAFFHC010000005">
    <property type="protein sequence ID" value="KAK4675738.1"/>
    <property type="molecule type" value="Genomic_DNA"/>
</dbReference>
<comment type="caution">
    <text evidence="2">The sequence shown here is derived from an EMBL/GenBank/DDBJ whole genome shotgun (WGS) entry which is preliminary data.</text>
</comment>
<evidence type="ECO:0000313" key="2">
    <source>
        <dbReference type="EMBL" id="KAK4675738.1"/>
    </source>
</evidence>
<organism evidence="2 3">
    <name type="scientific">Podospora pseudoanserina</name>
    <dbReference type="NCBI Taxonomy" id="2609844"/>
    <lineage>
        <taxon>Eukaryota</taxon>
        <taxon>Fungi</taxon>
        <taxon>Dikarya</taxon>
        <taxon>Ascomycota</taxon>
        <taxon>Pezizomycotina</taxon>
        <taxon>Sordariomycetes</taxon>
        <taxon>Sordariomycetidae</taxon>
        <taxon>Sordariales</taxon>
        <taxon>Podosporaceae</taxon>
        <taxon>Podospora</taxon>
    </lineage>
</organism>
<evidence type="ECO:0000259" key="1">
    <source>
        <dbReference type="Pfam" id="PF24539"/>
    </source>
</evidence>
<reference evidence="2 3" key="1">
    <citation type="journal article" date="2023" name="bioRxiv">
        <title>High-quality genome assemblies of four members of thePodospora anserinaspecies complex.</title>
        <authorList>
            <person name="Ament-Velasquez S.L."/>
            <person name="Vogan A.A."/>
            <person name="Wallerman O."/>
            <person name="Hartmann F."/>
            <person name="Gautier V."/>
            <person name="Silar P."/>
            <person name="Giraud T."/>
            <person name="Johannesson H."/>
        </authorList>
    </citation>
    <scope>NUCLEOTIDE SEQUENCE [LARGE SCALE GENOMIC DNA]</scope>
    <source>
        <strain evidence="2 3">CBS 124.78</strain>
    </source>
</reference>
<protein>
    <recommendedName>
        <fullName evidence="1">DUF7600 domain-containing protein</fullName>
    </recommendedName>
</protein>
<sequence>MSPIIWACPICGWDIDGLTEEAAFWFNQAHFGSFIAPQNPGPRYDDEGYDKSDDDMFSFDRHQPFENRHGFAFHNVCWTLLEEAFWPKPIPLGTTFQIFDSLTLVIRVKKLDWGYGYGVNSAKYFLWEINIESQEGGPPPFHYHTFNTDDQDTKNALHNRNYILQAVQKVADLIKVNSQVAVGISVPPWNATAEPDDGRWSMVAGSMQTLEFLLYPLPTACRELLNHRIVVSDNILRVSVSTVEVGDFSYISSIALISPGHTITIGYIGPAEKQQDTYFGLNDLMGFRIAAFTPYNVPAPSSSIGGWLGCPNNGLITKRLTSSYPMKGLGCGFDGFRLISIGRTKKCGDNSDESAVGMNTSDISESMAARQLKKAGLWYPDVPPDDIQLNGDKFHPLKLYLLGFKPIFWTHFWRARGQVSPASHQHLFCMTIAVWF</sequence>
<accession>A0ABR0I5W1</accession>
<dbReference type="RefSeq" id="XP_062799208.1">
    <property type="nucleotide sequence ID" value="XM_062940795.1"/>
</dbReference>
<dbReference type="Proteomes" id="UP001323617">
    <property type="component" value="Unassembled WGS sequence"/>
</dbReference>
<dbReference type="InterPro" id="IPR056021">
    <property type="entry name" value="DUF7600"/>
</dbReference>
<dbReference type="GeneID" id="87961491"/>
<proteinExistence type="predicted"/>